<feature type="transmembrane region" description="Helical" evidence="7">
    <location>
        <begin position="12"/>
        <end position="31"/>
    </location>
</feature>
<dbReference type="PANTHER" id="PTHR42751">
    <property type="entry name" value="SODIUM/HYDROGEN EXCHANGER FAMILY/TRKA DOMAIN PROTEIN"/>
    <property type="match status" value="1"/>
</dbReference>
<feature type="transmembrane region" description="Helical" evidence="7">
    <location>
        <begin position="275"/>
        <end position="295"/>
    </location>
</feature>
<feature type="transmembrane region" description="Helical" evidence="7">
    <location>
        <begin position="301"/>
        <end position="326"/>
    </location>
</feature>
<evidence type="ECO:0000256" key="1">
    <source>
        <dbReference type="ARBA" id="ARBA00004141"/>
    </source>
</evidence>
<evidence type="ECO:0000256" key="6">
    <source>
        <dbReference type="ARBA" id="ARBA00023136"/>
    </source>
</evidence>
<dbReference type="GO" id="GO:0016020">
    <property type="term" value="C:membrane"/>
    <property type="evidence" value="ECO:0007669"/>
    <property type="project" value="UniProtKB-SubCell"/>
</dbReference>
<protein>
    <recommendedName>
        <fullName evidence="8">Cation/H+ exchanger transmembrane domain-containing protein</fullName>
    </recommendedName>
</protein>
<reference evidence="9" key="1">
    <citation type="submission" date="2018-05" db="EMBL/GenBank/DDBJ databases">
        <authorList>
            <person name="Lanie J.A."/>
            <person name="Ng W.-L."/>
            <person name="Kazmierczak K.M."/>
            <person name="Andrzejewski T.M."/>
            <person name="Davidsen T.M."/>
            <person name="Wayne K.J."/>
            <person name="Tettelin H."/>
            <person name="Glass J.I."/>
            <person name="Rusch D."/>
            <person name="Podicherti R."/>
            <person name="Tsui H.-C.T."/>
            <person name="Winkler M.E."/>
        </authorList>
    </citation>
    <scope>NUCLEOTIDE SEQUENCE</scope>
</reference>
<dbReference type="PANTHER" id="PTHR42751:SF3">
    <property type="entry name" value="SODIUM_GLUTAMATE SYMPORTER"/>
    <property type="match status" value="1"/>
</dbReference>
<accession>A0A382GI59</accession>
<evidence type="ECO:0000256" key="2">
    <source>
        <dbReference type="ARBA" id="ARBA00005551"/>
    </source>
</evidence>
<dbReference type="EMBL" id="UINC01055445">
    <property type="protein sequence ID" value="SVB74323.1"/>
    <property type="molecule type" value="Genomic_DNA"/>
</dbReference>
<proteinExistence type="inferred from homology"/>
<feature type="transmembrane region" description="Helical" evidence="7">
    <location>
        <begin position="38"/>
        <end position="54"/>
    </location>
</feature>
<feature type="transmembrane region" description="Helical" evidence="7">
    <location>
        <begin position="66"/>
        <end position="84"/>
    </location>
</feature>
<evidence type="ECO:0000256" key="4">
    <source>
        <dbReference type="ARBA" id="ARBA00022692"/>
    </source>
</evidence>
<feature type="transmembrane region" description="Helical" evidence="7">
    <location>
        <begin position="363"/>
        <end position="382"/>
    </location>
</feature>
<name>A0A382GI59_9ZZZZ</name>
<feature type="transmembrane region" description="Helical" evidence="7">
    <location>
        <begin position="247"/>
        <end position="263"/>
    </location>
</feature>
<dbReference type="InterPro" id="IPR038770">
    <property type="entry name" value="Na+/solute_symporter_sf"/>
</dbReference>
<evidence type="ECO:0000256" key="5">
    <source>
        <dbReference type="ARBA" id="ARBA00022989"/>
    </source>
</evidence>
<feature type="transmembrane region" description="Helical" evidence="7">
    <location>
        <begin position="154"/>
        <end position="175"/>
    </location>
</feature>
<keyword evidence="3" id="KW-0813">Transport</keyword>
<organism evidence="9">
    <name type="scientific">marine metagenome</name>
    <dbReference type="NCBI Taxonomy" id="408172"/>
    <lineage>
        <taxon>unclassified sequences</taxon>
        <taxon>metagenomes</taxon>
        <taxon>ecological metagenomes</taxon>
    </lineage>
</organism>
<keyword evidence="5 7" id="KW-1133">Transmembrane helix</keyword>
<dbReference type="Pfam" id="PF00999">
    <property type="entry name" value="Na_H_Exchanger"/>
    <property type="match status" value="1"/>
</dbReference>
<feature type="transmembrane region" description="Helical" evidence="7">
    <location>
        <begin position="91"/>
        <end position="112"/>
    </location>
</feature>
<evidence type="ECO:0000256" key="3">
    <source>
        <dbReference type="ARBA" id="ARBA00022448"/>
    </source>
</evidence>
<evidence type="ECO:0000313" key="9">
    <source>
        <dbReference type="EMBL" id="SVB74323.1"/>
    </source>
</evidence>
<dbReference type="Gene3D" id="1.20.1530.20">
    <property type="match status" value="1"/>
</dbReference>
<feature type="transmembrane region" description="Helical" evidence="7">
    <location>
        <begin position="195"/>
        <end position="214"/>
    </location>
</feature>
<dbReference type="AlphaFoldDB" id="A0A382GI59"/>
<keyword evidence="6 7" id="KW-0472">Membrane</keyword>
<sequence length="422" mass="45153">MVGADRVMHEVSFLQNLAVVMIAAGIVTVLFQRLKQPVVLGYIAAGILIGPHLFALVSEDDTIRDLAKLGMVFLMFSLGLEFNLRKLRRVAATALVAAPLAILLMVFVGYQVGQLMGWTSVSSLFLGAIISIASTSVILKVLREMKRDREPFAGLIYGILIVEDLLGVVMIVLLTGIASTGNLGLQSMAASTGKLLVFLVTVLVIGLLVVPRLLNFVARFESNERLLVAVLGLCFGTALIADKLGFSVALGAFLVGAVMAESAQSRRIESLVEPVRDLFTAVFFVAIGLLVNPGLMWQHIIPVLGISLVVVVGQIAGNTFGTVVAGHDFRTAVRVGTGLSQIGEFSFVIATLGLTLGVTDPSLYAIVVGVALVTTLFTPLWIHNADRLADALLRAAPRPLAGYLTLYKDWVERFKGGQWNSL</sequence>
<feature type="domain" description="Cation/H+ exchanger transmembrane" evidence="8">
    <location>
        <begin position="25"/>
        <end position="382"/>
    </location>
</feature>
<dbReference type="GO" id="GO:1902600">
    <property type="term" value="P:proton transmembrane transport"/>
    <property type="evidence" value="ECO:0007669"/>
    <property type="project" value="InterPro"/>
</dbReference>
<comment type="similarity">
    <text evidence="2">Belongs to the monovalent cation:proton antiporter 2 (CPA2) transporter (TC 2.A.37) family.</text>
</comment>
<dbReference type="GO" id="GO:0015297">
    <property type="term" value="F:antiporter activity"/>
    <property type="evidence" value="ECO:0007669"/>
    <property type="project" value="InterPro"/>
</dbReference>
<feature type="non-terminal residue" evidence="9">
    <location>
        <position position="422"/>
    </location>
</feature>
<dbReference type="InterPro" id="IPR006153">
    <property type="entry name" value="Cation/H_exchanger_TM"/>
</dbReference>
<evidence type="ECO:0000259" key="8">
    <source>
        <dbReference type="Pfam" id="PF00999"/>
    </source>
</evidence>
<evidence type="ECO:0000256" key="7">
    <source>
        <dbReference type="SAM" id="Phobius"/>
    </source>
</evidence>
<keyword evidence="4 7" id="KW-0812">Transmembrane</keyword>
<comment type="subcellular location">
    <subcellularLocation>
        <location evidence="1">Membrane</location>
        <topology evidence="1">Multi-pass membrane protein</topology>
    </subcellularLocation>
</comment>
<gene>
    <name evidence="9" type="ORF">METZ01_LOCUS227177</name>
</gene>
<feature type="transmembrane region" description="Helical" evidence="7">
    <location>
        <begin position="124"/>
        <end position="142"/>
    </location>
</feature>